<evidence type="ECO:0000256" key="6">
    <source>
        <dbReference type="ARBA" id="ARBA00023054"/>
    </source>
</evidence>
<evidence type="ECO:0000256" key="3">
    <source>
        <dbReference type="ARBA" id="ARBA00022737"/>
    </source>
</evidence>
<dbReference type="InterPro" id="IPR027417">
    <property type="entry name" value="P-loop_NTPase"/>
</dbReference>
<name>A0A0E0B0H0_9ORYZ</name>
<dbReference type="InterPro" id="IPR055414">
    <property type="entry name" value="LRR_R13L4/SHOC2-like"/>
</dbReference>
<protein>
    <recommendedName>
        <fullName evidence="14">AAA+ ATPase domain-containing protein</fullName>
    </recommendedName>
</protein>
<dbReference type="InterPro" id="IPR036388">
    <property type="entry name" value="WH-like_DNA-bd_sf"/>
</dbReference>
<dbReference type="Gene3D" id="1.20.5.4130">
    <property type="match status" value="1"/>
</dbReference>
<evidence type="ECO:0000259" key="11">
    <source>
        <dbReference type="Pfam" id="PF23598"/>
    </source>
</evidence>
<dbReference type="InterPro" id="IPR044974">
    <property type="entry name" value="Disease_R_plants"/>
</dbReference>
<dbReference type="Pfam" id="PF23598">
    <property type="entry name" value="LRR_14"/>
    <property type="match status" value="1"/>
</dbReference>
<dbReference type="Pfam" id="PF23559">
    <property type="entry name" value="WHD_DRP"/>
    <property type="match status" value="1"/>
</dbReference>
<dbReference type="InterPro" id="IPR038005">
    <property type="entry name" value="RX-like_CC"/>
</dbReference>
<proteinExistence type="inferred from homology"/>
<feature type="domain" description="Disease resistance R13L4/SHOC-2-like LRR" evidence="11">
    <location>
        <begin position="587"/>
        <end position="917"/>
    </location>
</feature>
<dbReference type="FunFam" id="3.40.50.300:FF:001091">
    <property type="entry name" value="Probable disease resistance protein At1g61300"/>
    <property type="match status" value="1"/>
</dbReference>
<organism evidence="12">
    <name type="scientific">Oryza glumipatula</name>
    <dbReference type="NCBI Taxonomy" id="40148"/>
    <lineage>
        <taxon>Eukaryota</taxon>
        <taxon>Viridiplantae</taxon>
        <taxon>Streptophyta</taxon>
        <taxon>Embryophyta</taxon>
        <taxon>Tracheophyta</taxon>
        <taxon>Spermatophyta</taxon>
        <taxon>Magnoliopsida</taxon>
        <taxon>Liliopsida</taxon>
        <taxon>Poales</taxon>
        <taxon>Poaceae</taxon>
        <taxon>BOP clade</taxon>
        <taxon>Oryzoideae</taxon>
        <taxon>Oryzeae</taxon>
        <taxon>Oryzinae</taxon>
        <taxon>Oryza</taxon>
    </lineage>
</organism>
<accession>A0A0E0B0H0</accession>
<dbReference type="InterPro" id="IPR002182">
    <property type="entry name" value="NB-ARC"/>
</dbReference>
<dbReference type="AlphaFoldDB" id="A0A0E0B0H0"/>
<dbReference type="Gene3D" id="3.80.10.10">
    <property type="entry name" value="Ribonuclease Inhibitor"/>
    <property type="match status" value="2"/>
</dbReference>
<dbReference type="SUPFAM" id="SSF52058">
    <property type="entry name" value="L domain-like"/>
    <property type="match status" value="1"/>
</dbReference>
<evidence type="ECO:0000259" key="8">
    <source>
        <dbReference type="Pfam" id="PF00931"/>
    </source>
</evidence>
<dbReference type="Gene3D" id="3.40.50.300">
    <property type="entry name" value="P-loop containing nucleotide triphosphate hydrolases"/>
    <property type="match status" value="1"/>
</dbReference>
<keyword evidence="5" id="KW-0611">Plant defense</keyword>
<comment type="similarity">
    <text evidence="1">Belongs to the disease resistance NB-LRR family.</text>
</comment>
<evidence type="ECO:0000256" key="2">
    <source>
        <dbReference type="ARBA" id="ARBA00022614"/>
    </source>
</evidence>
<reference evidence="12" key="2">
    <citation type="submission" date="2018-05" db="EMBL/GenBank/DDBJ databases">
        <title>OgluRS3 (Oryza glumaepatula Reference Sequence Version 3).</title>
        <authorList>
            <person name="Zhang J."/>
            <person name="Kudrna D."/>
            <person name="Lee S."/>
            <person name="Talag J."/>
            <person name="Welchert J."/>
            <person name="Wing R.A."/>
        </authorList>
    </citation>
    <scope>NUCLEOTIDE SEQUENCE [LARGE SCALE GENOMIC DNA]</scope>
</reference>
<evidence type="ECO:0000256" key="1">
    <source>
        <dbReference type="ARBA" id="ARBA00008894"/>
    </source>
</evidence>
<evidence type="ECO:0000256" key="4">
    <source>
        <dbReference type="ARBA" id="ARBA00022741"/>
    </source>
</evidence>
<dbReference type="CDD" id="cd14798">
    <property type="entry name" value="RX-CC_like"/>
    <property type="match status" value="1"/>
</dbReference>
<evidence type="ECO:0008006" key="14">
    <source>
        <dbReference type="Google" id="ProtNLM"/>
    </source>
</evidence>
<keyword evidence="3" id="KW-0677">Repeat</keyword>
<evidence type="ECO:0000313" key="13">
    <source>
        <dbReference type="Proteomes" id="UP000026961"/>
    </source>
</evidence>
<dbReference type="Gene3D" id="1.10.10.10">
    <property type="entry name" value="Winged helix-like DNA-binding domain superfamily/Winged helix DNA-binding domain"/>
    <property type="match status" value="1"/>
</dbReference>
<dbReference type="eggNOG" id="KOG4658">
    <property type="taxonomic scope" value="Eukaryota"/>
</dbReference>
<dbReference type="FunFam" id="1.10.10.10:FF:000322">
    <property type="entry name" value="Probable disease resistance protein At1g63360"/>
    <property type="match status" value="1"/>
</dbReference>
<dbReference type="PRINTS" id="PR00364">
    <property type="entry name" value="DISEASERSIST"/>
</dbReference>
<dbReference type="GO" id="GO:0042742">
    <property type="term" value="P:defense response to bacterium"/>
    <property type="evidence" value="ECO:0007669"/>
    <property type="project" value="UniProtKB-ARBA"/>
</dbReference>
<keyword evidence="2" id="KW-0433">Leucine-rich repeat</keyword>
<dbReference type="Pfam" id="PF00931">
    <property type="entry name" value="NB-ARC"/>
    <property type="match status" value="1"/>
</dbReference>
<evidence type="ECO:0000259" key="9">
    <source>
        <dbReference type="Pfam" id="PF18052"/>
    </source>
</evidence>
<feature type="region of interest" description="Disordered" evidence="7">
    <location>
        <begin position="1"/>
        <end position="25"/>
    </location>
</feature>
<dbReference type="InterPro" id="IPR058922">
    <property type="entry name" value="WHD_DRP"/>
</dbReference>
<evidence type="ECO:0000259" key="10">
    <source>
        <dbReference type="Pfam" id="PF23559"/>
    </source>
</evidence>
<dbReference type="Proteomes" id="UP000026961">
    <property type="component" value="Chromosome 9"/>
</dbReference>
<dbReference type="Pfam" id="PF18052">
    <property type="entry name" value="Rx_N"/>
    <property type="match status" value="1"/>
</dbReference>
<keyword evidence="4" id="KW-0547">Nucleotide-binding</keyword>
<dbReference type="PANTHER" id="PTHR23155">
    <property type="entry name" value="DISEASE RESISTANCE PROTEIN RP"/>
    <property type="match status" value="1"/>
</dbReference>
<feature type="domain" description="Disease resistance protein winged helix" evidence="10">
    <location>
        <begin position="471"/>
        <end position="541"/>
    </location>
</feature>
<dbReference type="SUPFAM" id="SSF52540">
    <property type="entry name" value="P-loop containing nucleoside triphosphate hydrolases"/>
    <property type="match status" value="1"/>
</dbReference>
<keyword evidence="6" id="KW-0175">Coiled coil</keyword>
<dbReference type="PANTHER" id="PTHR23155:SF1182">
    <property type="entry name" value="OS07G0186500 PROTEIN"/>
    <property type="match status" value="1"/>
</dbReference>
<evidence type="ECO:0000313" key="12">
    <source>
        <dbReference type="EnsemblPlants" id="OGLUM09G03580.2"/>
    </source>
</evidence>
<reference evidence="12" key="1">
    <citation type="submission" date="2015-04" db="UniProtKB">
        <authorList>
            <consortium name="EnsemblPlants"/>
        </authorList>
    </citation>
    <scope>IDENTIFICATION</scope>
</reference>
<dbReference type="STRING" id="40148.A0A0E0B0H0"/>
<sequence>MGKRRDLPTPPPVARPATGDQPADSPIPSMAEALVFIVLQKIGAALGREALNVVGTQLQKQPPTLVDVENNMRQLKIEFHVMKAFLTQQQIHFSQDRAYDAWLDEVKNVAHEAEDVIDEYVYLAGQTAKETSKLKKLFHCSKTTSAWHIIATQLSQIKSRLQNLTNMKARYGISANDSEDGSTSSHESLKELTSDSAYFDTEDDMVGNKEESEKVMKLLIHGEETCTVISICGMGGLGKTTLARAIYKKNEIRKNFDCFSWITISQNYKVEDLFRRILKQLLDMNENIPDQTDIMYRVSLVERLRNYLQDKKYLIFLDDMWSQDAWILLDRAFVKNKKGSRIVITTRNEDVASIANNGCSFKPKYLPWGDAWDLFCRKAFHRLDQNGCPQVVMHWAEKIVSKCEGLPLAIVAIGSLLSYKKIDEAEWKLFYGQLNWQLTNNQKLNYVTSILNLSFDYLPANLKNCFLYCSMFPEDHEIRRKQIIRLWIAEGFIEERGDITLEEVAEDYLKELVQRSLLQVAWTKEYERPKSFRMHDLVRDITVTKCKTEKFSLLADNTCVTKLSDEARRVSLVKGGKSMESGQGARKIRSFILFDEEVQFSWIQKATSNFRLLRVLSLRYAKIVKLPDAVTYLFNLHYLDLRHTEVQEIQQSIGKLRKLQTLDLRETFVEQLPEEIKFLTKLRFLSVDVDCDPSNLHRHFPRFQATRICSEFYLLTDLQVLGDIKASKHVVTNLSRLTQLRCLGIRDVKQDHMEKLCVSIKSMPNLIRLGIVSHGEDEILDLQHLGHVPDLEWLHLRGKLHGAGATSNLQNFSKLRYLSIGWSRLQVDPLPAISHLSNLAELYLQKAYDGLLMTFQAGWFPNLRELGLSDMDQLRSIDIEAGTMPNLSILVLCALQNMISVPVGFKYLTSLQILRLWDMPKEFMERTHAEDHVYVKHIHQIRYHALRVKRWKFTSKISHLHSIL</sequence>
<dbReference type="GO" id="GO:0002758">
    <property type="term" value="P:innate immune response-activating signaling pathway"/>
    <property type="evidence" value="ECO:0007669"/>
    <property type="project" value="UniProtKB-ARBA"/>
</dbReference>
<dbReference type="EnsemblPlants" id="OGLUM09G03580.2">
    <property type="protein sequence ID" value="OGLUM09G03580.2"/>
    <property type="gene ID" value="OGLUM09G03580"/>
</dbReference>
<dbReference type="InterPro" id="IPR032675">
    <property type="entry name" value="LRR_dom_sf"/>
</dbReference>
<dbReference type="GO" id="GO:0009626">
    <property type="term" value="P:plant-type hypersensitive response"/>
    <property type="evidence" value="ECO:0007669"/>
    <property type="project" value="UniProtKB-ARBA"/>
</dbReference>
<dbReference type="InterPro" id="IPR042197">
    <property type="entry name" value="Apaf_helical"/>
</dbReference>
<keyword evidence="13" id="KW-1185">Reference proteome</keyword>
<evidence type="ECO:0000256" key="7">
    <source>
        <dbReference type="SAM" id="MobiDB-lite"/>
    </source>
</evidence>
<dbReference type="InterPro" id="IPR041118">
    <property type="entry name" value="Rx_N"/>
</dbReference>
<feature type="domain" description="NB-ARC" evidence="8">
    <location>
        <begin position="210"/>
        <end position="382"/>
    </location>
</feature>
<dbReference type="Gramene" id="OGLUM09G03580.2">
    <property type="protein sequence ID" value="OGLUM09G03580.2"/>
    <property type="gene ID" value="OGLUM09G03580"/>
</dbReference>
<feature type="domain" description="Disease resistance N-terminal" evidence="9">
    <location>
        <begin position="37"/>
        <end position="136"/>
    </location>
</feature>
<evidence type="ECO:0000256" key="5">
    <source>
        <dbReference type="ARBA" id="ARBA00022821"/>
    </source>
</evidence>
<dbReference type="GO" id="GO:0043531">
    <property type="term" value="F:ADP binding"/>
    <property type="evidence" value="ECO:0007669"/>
    <property type="project" value="InterPro"/>
</dbReference>
<dbReference type="Gene3D" id="1.10.8.430">
    <property type="entry name" value="Helical domain of apoptotic protease-activating factors"/>
    <property type="match status" value="1"/>
</dbReference>